<reference evidence="2" key="1">
    <citation type="submission" date="2021-05" db="EMBL/GenBank/DDBJ databases">
        <authorList>
            <person name="Sun Q."/>
            <person name="Inoue M."/>
        </authorList>
    </citation>
    <scope>NUCLEOTIDE SEQUENCE</scope>
    <source>
        <strain evidence="2">VKM B-3255</strain>
    </source>
</reference>
<organism evidence="2 3">
    <name type="scientific">Ancylobacter radicis</name>
    <dbReference type="NCBI Taxonomy" id="2836179"/>
    <lineage>
        <taxon>Bacteria</taxon>
        <taxon>Pseudomonadati</taxon>
        <taxon>Pseudomonadota</taxon>
        <taxon>Alphaproteobacteria</taxon>
        <taxon>Hyphomicrobiales</taxon>
        <taxon>Xanthobacteraceae</taxon>
        <taxon>Ancylobacter</taxon>
    </lineage>
</organism>
<evidence type="ECO:0000313" key="3">
    <source>
        <dbReference type="Proteomes" id="UP001166585"/>
    </source>
</evidence>
<dbReference type="Pfam" id="PF17038">
    <property type="entry name" value="CBP_BcsN"/>
    <property type="match status" value="1"/>
</dbReference>
<dbReference type="Proteomes" id="UP001166585">
    <property type="component" value="Unassembled WGS sequence"/>
</dbReference>
<name>A0ABS5RAD3_9HYPH</name>
<dbReference type="PROSITE" id="PS51257">
    <property type="entry name" value="PROKAR_LIPOPROTEIN"/>
    <property type="match status" value="1"/>
</dbReference>
<feature type="compositionally biased region" description="Polar residues" evidence="1">
    <location>
        <begin position="317"/>
        <end position="328"/>
    </location>
</feature>
<sequence length="398" mass="42467">MIGRNRRIARLGLLAVSVALGVAGCAPYPLVGQNPQVATATVEVPVSEALVLPEPGSTPRVITVLETDYINAVEQEIVLETQARSLGQNAIHVVFFGPVKGRTGWENLKKDDYLNDELLDEEMLERVPGVTMHVSNYFVQNRYGPFNYAIGNAGNGELCIYAWQRIQSQVPLYVIWRDRGILSMRLRLCQVGASEQDLLRVMYRYSINGYFLPQAWQPYGKPMGEPLGLGQIGGPLSYPSGLQGDGTVLDGWMGADPNQVSGAPAPASRTRVRSARRYGSPVPQAEPVYQPGAVEAFPQGNLVDPVEGYPQVPGPGVSSQLAPSTTPKVTPGQVPAGAVVDRAPARPVQSPSQSSPFATPPTLPGVSPALPNRTAPSSSVGDPVRLVPGASSYPAPSQ</sequence>
<dbReference type="EMBL" id="JAHCQH010000016">
    <property type="protein sequence ID" value="MBS9477794.1"/>
    <property type="molecule type" value="Genomic_DNA"/>
</dbReference>
<evidence type="ECO:0000256" key="1">
    <source>
        <dbReference type="SAM" id="MobiDB-lite"/>
    </source>
</evidence>
<accession>A0ABS5RAD3</accession>
<keyword evidence="3" id="KW-1185">Reference proteome</keyword>
<feature type="region of interest" description="Disordered" evidence="1">
    <location>
        <begin position="255"/>
        <end position="398"/>
    </location>
</feature>
<evidence type="ECO:0000313" key="2">
    <source>
        <dbReference type="EMBL" id="MBS9477794.1"/>
    </source>
</evidence>
<gene>
    <name evidence="2" type="primary">bcsN</name>
    <name evidence="2" type="ORF">KIP89_11825</name>
</gene>
<comment type="caution">
    <text evidence="2">The sequence shown here is derived from an EMBL/GenBank/DDBJ whole genome shotgun (WGS) entry which is preliminary data.</text>
</comment>
<protein>
    <submittedName>
        <fullName evidence="2">Cellulose biosynthesis protein BcsN</fullName>
    </submittedName>
</protein>
<dbReference type="InterPro" id="IPR031482">
    <property type="entry name" value="CBP_BcsN"/>
</dbReference>
<proteinExistence type="predicted"/>